<dbReference type="AlphaFoldDB" id="A0AAU9GGB2"/>
<sequence>MNVEIESHKNVKVDSESNGARSFDETTVEAVTAPVHFKLGMQIESHTNEEVNTMAERDLGSTFLLPHTHLYKPVKIPSEFSGFDSV</sequence>
<evidence type="ECO:0000313" key="3">
    <source>
        <dbReference type="Proteomes" id="UP001500889"/>
    </source>
</evidence>
<protein>
    <submittedName>
        <fullName evidence="2">Uncharacterized protein</fullName>
    </submittedName>
</protein>
<evidence type="ECO:0000313" key="2">
    <source>
        <dbReference type="EMBL" id="BFG06791.1"/>
    </source>
</evidence>
<gene>
    <name evidence="2" type="ORF">DMAD_13684</name>
</gene>
<accession>A0AAU9GGB2</accession>
<keyword evidence="3" id="KW-1185">Reference proteome</keyword>
<reference evidence="2 3" key="1">
    <citation type="submission" date="2024-02" db="EMBL/GenBank/DDBJ databases">
        <title>A chromosome-level genome assembly of Drosophila madeirensis, a fruit fly species endemic to Madeira island.</title>
        <authorList>
            <person name="Tomihara K."/>
            <person name="Llopart A."/>
            <person name="Yamamoto D."/>
        </authorList>
    </citation>
    <scope>NUCLEOTIDE SEQUENCE [LARGE SCALE GENOMIC DNA]</scope>
    <source>
        <strain evidence="2 3">RF1</strain>
    </source>
</reference>
<evidence type="ECO:0000256" key="1">
    <source>
        <dbReference type="SAM" id="MobiDB-lite"/>
    </source>
</evidence>
<name>A0AAU9GGB2_DROMD</name>
<feature type="compositionally biased region" description="Basic and acidic residues" evidence="1">
    <location>
        <begin position="1"/>
        <end position="15"/>
    </location>
</feature>
<feature type="region of interest" description="Disordered" evidence="1">
    <location>
        <begin position="1"/>
        <end position="25"/>
    </location>
</feature>
<dbReference type="EMBL" id="AP029268">
    <property type="protein sequence ID" value="BFG06791.1"/>
    <property type="molecule type" value="Genomic_DNA"/>
</dbReference>
<dbReference type="Proteomes" id="UP001500889">
    <property type="component" value="Chromosome dot"/>
</dbReference>
<organism evidence="2 3">
    <name type="scientific">Drosophila madeirensis</name>
    <name type="common">Fruit fly</name>
    <dbReference type="NCBI Taxonomy" id="30013"/>
    <lineage>
        <taxon>Eukaryota</taxon>
        <taxon>Metazoa</taxon>
        <taxon>Ecdysozoa</taxon>
        <taxon>Arthropoda</taxon>
        <taxon>Hexapoda</taxon>
        <taxon>Insecta</taxon>
        <taxon>Pterygota</taxon>
        <taxon>Neoptera</taxon>
        <taxon>Endopterygota</taxon>
        <taxon>Diptera</taxon>
        <taxon>Brachycera</taxon>
        <taxon>Muscomorpha</taxon>
        <taxon>Ephydroidea</taxon>
        <taxon>Drosophilidae</taxon>
        <taxon>Drosophila</taxon>
        <taxon>Sophophora</taxon>
    </lineage>
</organism>
<proteinExistence type="predicted"/>